<keyword evidence="1" id="KW-0175">Coiled coil</keyword>
<accession>A0A5M5XNH6</accession>
<protein>
    <submittedName>
        <fullName evidence="2">Uncharacterized protein</fullName>
    </submittedName>
</protein>
<reference evidence="2 3" key="1">
    <citation type="journal article" date="2019" name="Nat. Med.">
        <title>A library of human gut bacterial isolates paired with longitudinal multiomics data enables mechanistic microbiome research.</title>
        <authorList>
            <person name="Poyet M."/>
            <person name="Groussin M."/>
            <person name="Gibbons S.M."/>
            <person name="Avila-Pacheco J."/>
            <person name="Jiang X."/>
            <person name="Kearney S.M."/>
            <person name="Perrotta A.R."/>
            <person name="Berdy B."/>
            <person name="Zhao S."/>
            <person name="Lieberman T.D."/>
            <person name="Swanson P.K."/>
            <person name="Smith M."/>
            <person name="Roesemann S."/>
            <person name="Alexander J.E."/>
            <person name="Rich S.A."/>
            <person name="Livny J."/>
            <person name="Vlamakis H."/>
            <person name="Clish C."/>
            <person name="Bullock K."/>
            <person name="Deik A."/>
            <person name="Scott J."/>
            <person name="Pierce K.A."/>
            <person name="Xavier R.J."/>
            <person name="Alm E.J."/>
        </authorList>
    </citation>
    <scope>NUCLEOTIDE SEQUENCE [LARGE SCALE GENOMIC DNA]</scope>
    <source>
        <strain evidence="2 3">BIOML-A1</strain>
    </source>
</reference>
<evidence type="ECO:0000313" key="2">
    <source>
        <dbReference type="EMBL" id="KAA5207729.1"/>
    </source>
</evidence>
<dbReference type="Proteomes" id="UP000429838">
    <property type="component" value="Unassembled WGS sequence"/>
</dbReference>
<comment type="caution">
    <text evidence="2">The sequence shown here is derived from an EMBL/GenBank/DDBJ whole genome shotgun (WGS) entry which is preliminary data.</text>
</comment>
<sequence length="206" mass="23092">MELVECFCRIQGILFLIVGFGWARSYGSNQHNDEIAAALGILNTFRLNKRIDLTLGTRQMFVNQNFDGVVGGCKGEGMSSVTLGLNFKLGKTTFTPVSKVATADYSRYNNYINELRIQNEELDLKVQHLITELENTRKADLEVVVELRPVASPVALFFEIGKTVLDSKELVNLKFYVKNAMKTDRNKTFILIGSADKDTGSKELNQ</sequence>
<dbReference type="AlphaFoldDB" id="A0A5M5XNH6"/>
<evidence type="ECO:0000256" key="1">
    <source>
        <dbReference type="SAM" id="Coils"/>
    </source>
</evidence>
<name>A0A5M5XNH6_BACFG</name>
<gene>
    <name evidence="2" type="ORF">F2Z25_09660</name>
</gene>
<proteinExistence type="predicted"/>
<dbReference type="EMBL" id="VWAQ01000007">
    <property type="protein sequence ID" value="KAA5207729.1"/>
    <property type="molecule type" value="Genomic_DNA"/>
</dbReference>
<evidence type="ECO:0000313" key="3">
    <source>
        <dbReference type="Proteomes" id="UP000429838"/>
    </source>
</evidence>
<organism evidence="2 3">
    <name type="scientific">Bacteroides fragilis</name>
    <dbReference type="NCBI Taxonomy" id="817"/>
    <lineage>
        <taxon>Bacteria</taxon>
        <taxon>Pseudomonadati</taxon>
        <taxon>Bacteroidota</taxon>
        <taxon>Bacteroidia</taxon>
        <taxon>Bacteroidales</taxon>
        <taxon>Bacteroidaceae</taxon>
        <taxon>Bacteroides</taxon>
    </lineage>
</organism>
<feature type="coiled-coil region" evidence="1">
    <location>
        <begin position="105"/>
        <end position="139"/>
    </location>
</feature>